<protein>
    <submittedName>
        <fullName evidence="5">Signal-induced proliferation-associated 1 protein 2</fullName>
    </submittedName>
</protein>
<dbReference type="SUPFAM" id="SSF50156">
    <property type="entry name" value="PDZ domain-like"/>
    <property type="match status" value="1"/>
</dbReference>
<feature type="region of interest" description="Disordered" evidence="3">
    <location>
        <begin position="708"/>
        <end position="738"/>
    </location>
</feature>
<dbReference type="PANTHER" id="PTHR15711">
    <property type="entry name" value="RAP GTPASE-ACTIVATING PROTEIN"/>
    <property type="match status" value="1"/>
</dbReference>
<dbReference type="GO" id="GO:0051056">
    <property type="term" value="P:regulation of small GTPase mediated signal transduction"/>
    <property type="evidence" value="ECO:0007669"/>
    <property type="project" value="InterPro"/>
</dbReference>
<feature type="region of interest" description="Disordered" evidence="3">
    <location>
        <begin position="237"/>
        <end position="261"/>
    </location>
</feature>
<evidence type="ECO:0000256" key="1">
    <source>
        <dbReference type="ARBA" id="ARBA00022468"/>
    </source>
</evidence>
<evidence type="ECO:0000256" key="2">
    <source>
        <dbReference type="SAM" id="Coils"/>
    </source>
</evidence>
<accession>A0A4E0RQC5</accession>
<dbReference type="EMBL" id="JXXN02002525">
    <property type="protein sequence ID" value="THD22787.1"/>
    <property type="molecule type" value="Genomic_DNA"/>
</dbReference>
<feature type="region of interest" description="Disordered" evidence="3">
    <location>
        <begin position="1037"/>
        <end position="1065"/>
    </location>
</feature>
<feature type="region of interest" description="Disordered" evidence="3">
    <location>
        <begin position="887"/>
        <end position="972"/>
    </location>
</feature>
<feature type="compositionally biased region" description="Polar residues" evidence="3">
    <location>
        <begin position="1143"/>
        <end position="1153"/>
    </location>
</feature>
<evidence type="ECO:0000313" key="6">
    <source>
        <dbReference type="Proteomes" id="UP000230066"/>
    </source>
</evidence>
<feature type="domain" description="Rap-GAP" evidence="4">
    <location>
        <begin position="1"/>
        <end position="189"/>
    </location>
</feature>
<dbReference type="InterPro" id="IPR035974">
    <property type="entry name" value="Rap/Ran-GAP_sf"/>
</dbReference>
<dbReference type="InterPro" id="IPR050989">
    <property type="entry name" value="Rap1_Ran_GAP"/>
</dbReference>
<dbReference type="Proteomes" id="UP000230066">
    <property type="component" value="Unassembled WGS sequence"/>
</dbReference>
<dbReference type="InterPro" id="IPR000331">
    <property type="entry name" value="Rap/Ran_GAP_dom"/>
</dbReference>
<comment type="caution">
    <text evidence="5">The sequence shown here is derived from an EMBL/GenBank/DDBJ whole genome shotgun (WGS) entry which is preliminary data.</text>
</comment>
<proteinExistence type="predicted"/>
<dbReference type="SUPFAM" id="SSF111347">
    <property type="entry name" value="Rap/Ran-GAP"/>
    <property type="match status" value="1"/>
</dbReference>
<dbReference type="PANTHER" id="PTHR15711:SF22">
    <property type="entry name" value="RAP-GAP DOMAIN-CONTAINING PROTEIN"/>
    <property type="match status" value="1"/>
</dbReference>
<evidence type="ECO:0000259" key="4">
    <source>
        <dbReference type="PROSITE" id="PS50085"/>
    </source>
</evidence>
<feature type="coiled-coil region" evidence="2">
    <location>
        <begin position="1082"/>
        <end position="1109"/>
    </location>
</feature>
<dbReference type="GO" id="GO:0005096">
    <property type="term" value="F:GTPase activator activity"/>
    <property type="evidence" value="ECO:0007669"/>
    <property type="project" value="UniProtKB-KW"/>
</dbReference>
<dbReference type="Gene3D" id="3.40.50.11210">
    <property type="entry name" value="Rap/Ran-GAP"/>
    <property type="match status" value="1"/>
</dbReference>
<evidence type="ECO:0000256" key="3">
    <source>
        <dbReference type="SAM" id="MobiDB-lite"/>
    </source>
</evidence>
<feature type="compositionally biased region" description="Polar residues" evidence="3">
    <location>
        <begin position="1049"/>
        <end position="1060"/>
    </location>
</feature>
<feature type="region of interest" description="Disordered" evidence="3">
    <location>
        <begin position="844"/>
        <end position="868"/>
    </location>
</feature>
<keyword evidence="6" id="KW-1185">Reference proteome</keyword>
<dbReference type="Pfam" id="PF25410">
    <property type="entry name" value="PH_34"/>
    <property type="match status" value="1"/>
</dbReference>
<sequence length="1185" mass="132150">MYNNEHSTSAFETFLELLGRRVPLQNYSGYAAGLDTKTNTTGLETYVSEFHGFPVTFLVSTMLPFHKTAVEQVGRKRHVGNSSVTFIFQEPDALPFAVDSVVSRFQQVFIVVRSVKSTGATPKYRVAVCQARGVPPFGPILDENHVYEHGPEFANLLLEKACNAANASLQSEKFQAMILRSRVDYLRQFANEHSWCSPVTRIDERKSSPFRALGRKRNATTTVPVYPFSDPDIQLDMTGDYSDATGSKSRQSSQISLANSSVQLRKPRARRLFREKTVDGTSQTRNTVNLSEESSPNIVARTPTVLSLNCSDFGHTFCIHLLDVHTLCGRLSANQLYAHNIIQSNASHESDHNSQLVALTLSKEWLVLTTLPIRTSTGVPFPQSSQTKSAAKILLAVPTRSIFAYSFQSNHKLMTLFLEFGQYLRLQSPDALASAGSGENVCQIIYHFLLDVLPTGMLIEITERTLRWTGNTETPYPNNSHGSLDKKPGLAQQRRKSNHGKRCALTDLGVHISFTRIYADRDKEREAIRFPCIFKIDEDSPAHRAGLHRGQIMLRIGSHEIVDLFRAAMCILAKNDRDEKTYNPFSLTCPFIRPEAHLAADLLNLIRQLRFSQDIAFAVGMISVNSTDPGPSKPLRGAISISSSPQTNRISFPYLRRPTTSSLAQPKAPRSMLRDSTISVTTNHNAPDGSTVANEVYVHTPRRLSTGTGFGAEEFAPNNTTPSSNKSKSRRTTLTPQHSWHLETPKAIISASRRRTHCYEIPSLDTIDDVSRSRLQEAQHSVRWSFGALAASDNWTDLIDDNESPTPTAPARSIAYWNMNSINNSDDSPAEVAYIKEKVKKSSKFNGDRSELVRPLPKYHKKLSTQGSQINRAEVLPLVRTRGRSMLSRSNPQLYSPADSITPPLQQNRSVRGGLRCSPDSLLALNSTSKTQQPGPQKSPNESPVSQHSLDSERLIPNNPLALDRRSRLEKENTKSSIWFPMRASPTYQMKRATNEKTMEGTPQVPPRAMHWISVFDRAVTREHSSNHTTTLNREMFSNDNDLKGSGTGNRSMPSNPLQHNHSETDMHGSEQLWMDSHAPLKDNAAADALGLQLRVQQLEKQLHLEQRRRSQMVSMCASLLEENRHLRFGCADGLESRRTVTNANGIPTTTDSGPRKLGTPTRTVPSKAHGTVNFLPKFNSETDI</sequence>
<keyword evidence="2" id="KW-0175">Coiled coil</keyword>
<feature type="region of interest" description="Disordered" evidence="3">
    <location>
        <begin position="470"/>
        <end position="500"/>
    </location>
</feature>
<dbReference type="AlphaFoldDB" id="A0A4E0RQC5"/>
<gene>
    <name evidence="5" type="ORF">D915_006518</name>
</gene>
<organism evidence="5 6">
    <name type="scientific">Fasciola hepatica</name>
    <name type="common">Liver fluke</name>
    <dbReference type="NCBI Taxonomy" id="6192"/>
    <lineage>
        <taxon>Eukaryota</taxon>
        <taxon>Metazoa</taxon>
        <taxon>Spiralia</taxon>
        <taxon>Lophotrochozoa</taxon>
        <taxon>Platyhelminthes</taxon>
        <taxon>Trematoda</taxon>
        <taxon>Digenea</taxon>
        <taxon>Plagiorchiida</taxon>
        <taxon>Echinostomata</taxon>
        <taxon>Echinostomatoidea</taxon>
        <taxon>Fasciolidae</taxon>
        <taxon>Fasciola</taxon>
    </lineage>
</organism>
<feature type="compositionally biased region" description="Polar residues" evidence="3">
    <location>
        <begin position="244"/>
        <end position="261"/>
    </location>
</feature>
<keyword evidence="1" id="KW-0343">GTPase activation</keyword>
<reference evidence="5" key="1">
    <citation type="submission" date="2019-03" db="EMBL/GenBank/DDBJ databases">
        <title>Improved annotation for the trematode Fasciola hepatica.</title>
        <authorList>
            <person name="Choi Y.-J."/>
            <person name="Martin J."/>
            <person name="Mitreva M."/>
        </authorList>
    </citation>
    <scope>NUCLEOTIDE SEQUENCE [LARGE SCALE GENOMIC DNA]</scope>
</reference>
<dbReference type="PROSITE" id="PS50085">
    <property type="entry name" value="RAPGAP"/>
    <property type="match status" value="1"/>
</dbReference>
<dbReference type="GO" id="GO:0005737">
    <property type="term" value="C:cytoplasm"/>
    <property type="evidence" value="ECO:0007669"/>
    <property type="project" value="TreeGrafter"/>
</dbReference>
<feature type="compositionally biased region" description="Basic and acidic residues" evidence="3">
    <location>
        <begin position="963"/>
        <end position="972"/>
    </location>
</feature>
<feature type="region of interest" description="Disordered" evidence="3">
    <location>
        <begin position="1143"/>
        <end position="1167"/>
    </location>
</feature>
<feature type="compositionally biased region" description="Polar residues" evidence="3">
    <location>
        <begin position="924"/>
        <end position="949"/>
    </location>
</feature>
<evidence type="ECO:0000313" key="5">
    <source>
        <dbReference type="EMBL" id="THD22787.1"/>
    </source>
</evidence>
<dbReference type="InterPro" id="IPR036034">
    <property type="entry name" value="PDZ_sf"/>
</dbReference>
<dbReference type="InterPro" id="IPR057609">
    <property type="entry name" value="PH_platyhelminthes"/>
</dbReference>
<feature type="compositionally biased region" description="Polar residues" evidence="3">
    <location>
        <begin position="470"/>
        <end position="482"/>
    </location>
</feature>
<name>A0A4E0RQC5_FASHE</name>
<dbReference type="Pfam" id="PF02145">
    <property type="entry name" value="Rap_GAP"/>
    <property type="match status" value="1"/>
</dbReference>
<feature type="compositionally biased region" description="Low complexity" evidence="3">
    <location>
        <begin position="717"/>
        <end position="726"/>
    </location>
</feature>